<feature type="signal peptide" evidence="1">
    <location>
        <begin position="1"/>
        <end position="19"/>
    </location>
</feature>
<dbReference type="Pfam" id="PF11304">
    <property type="entry name" value="DUF3106"/>
    <property type="match status" value="1"/>
</dbReference>
<dbReference type="OrthoDB" id="6054283at2"/>
<keyword evidence="1" id="KW-0732">Signal</keyword>
<evidence type="ECO:0000256" key="1">
    <source>
        <dbReference type="SAM" id="SignalP"/>
    </source>
</evidence>
<dbReference type="RefSeq" id="WP_051547258.1">
    <property type="nucleotide sequence ID" value="NZ_JAJA02000001.1"/>
</dbReference>
<gene>
    <name evidence="2" type="ORF">AZ78_3594</name>
</gene>
<name>A0A108UBF6_9GAMM</name>
<accession>A0A108UBF6</accession>
<comment type="caution">
    <text evidence="2">The sequence shown here is derived from an EMBL/GenBank/DDBJ whole genome shotgun (WGS) entry which is preliminary data.</text>
</comment>
<dbReference type="EMBL" id="JAJA02000001">
    <property type="protein sequence ID" value="KWS06040.1"/>
    <property type="molecule type" value="Genomic_DNA"/>
</dbReference>
<dbReference type="Proteomes" id="UP000023435">
    <property type="component" value="Unassembled WGS sequence"/>
</dbReference>
<dbReference type="InterPro" id="IPR021455">
    <property type="entry name" value="DUF3106"/>
</dbReference>
<dbReference type="AlphaFoldDB" id="A0A108UBF6"/>
<evidence type="ECO:0008006" key="4">
    <source>
        <dbReference type="Google" id="ProtNLM"/>
    </source>
</evidence>
<evidence type="ECO:0000313" key="3">
    <source>
        <dbReference type="Proteomes" id="UP000023435"/>
    </source>
</evidence>
<keyword evidence="3" id="KW-1185">Reference proteome</keyword>
<feature type="chain" id="PRO_5007131853" description="DUF3106 domain-containing protein" evidence="1">
    <location>
        <begin position="20"/>
        <end position="206"/>
    </location>
</feature>
<reference evidence="2 3" key="1">
    <citation type="journal article" date="2014" name="Genome Announc.">
        <title>Draft Genome Sequence of Lysobacter capsici AZ78, a Bacterium Antagonistic to Plant-Pathogenic Oomycetes.</title>
        <authorList>
            <person name="Puopolo G."/>
            <person name="Sonego P."/>
            <person name="Engelen K."/>
            <person name="Pertot I."/>
        </authorList>
    </citation>
    <scope>NUCLEOTIDE SEQUENCE [LARGE SCALE GENOMIC DNA]</scope>
    <source>
        <strain evidence="2 3">AZ78</strain>
    </source>
</reference>
<evidence type="ECO:0000313" key="2">
    <source>
        <dbReference type="EMBL" id="KWS06040.1"/>
    </source>
</evidence>
<sequence>MTLAATALVVMSVLWPASALPPELEQALPRLPADAQARLRDNGQRWDGWNEDQRRDFGRRTAQWGELSDAQRGERRERYQAWQALSADERAQLQAAAARYAALPPEQQRALREQFDALDRSERRGWLLGPALGADYPGLQPLLAQLPQAQHAALLSALRALTPAQRKDLAVLVQRTAPQDRERLRGDLLAVPAARRGAWLQEALTR</sequence>
<organism evidence="2 3">
    <name type="scientific">Lysobacter capsici AZ78</name>
    <dbReference type="NCBI Taxonomy" id="1444315"/>
    <lineage>
        <taxon>Bacteria</taxon>
        <taxon>Pseudomonadati</taxon>
        <taxon>Pseudomonadota</taxon>
        <taxon>Gammaproteobacteria</taxon>
        <taxon>Lysobacterales</taxon>
        <taxon>Lysobacteraceae</taxon>
        <taxon>Lysobacter</taxon>
    </lineage>
</organism>
<proteinExistence type="predicted"/>
<protein>
    <recommendedName>
        <fullName evidence="4">DUF3106 domain-containing protein</fullName>
    </recommendedName>
</protein>